<evidence type="ECO:0000256" key="6">
    <source>
        <dbReference type="ARBA" id="ARBA00022840"/>
    </source>
</evidence>
<dbReference type="RefSeq" id="WP_176165376.1">
    <property type="nucleotide sequence ID" value="NZ_CP054929.1"/>
</dbReference>
<organism evidence="10 11">
    <name type="scientific">Streptomyces buecherae</name>
    <dbReference type="NCBI Taxonomy" id="2763006"/>
    <lineage>
        <taxon>Bacteria</taxon>
        <taxon>Bacillati</taxon>
        <taxon>Actinomycetota</taxon>
        <taxon>Actinomycetes</taxon>
        <taxon>Kitasatosporales</taxon>
        <taxon>Streptomycetaceae</taxon>
        <taxon>Streptomyces</taxon>
    </lineage>
</organism>
<dbReference type="CDD" id="cd14014">
    <property type="entry name" value="STKc_PknB_like"/>
    <property type="match status" value="1"/>
</dbReference>
<dbReference type="Proteomes" id="UP000509303">
    <property type="component" value="Chromosome"/>
</dbReference>
<dbReference type="EMBL" id="CP054929">
    <property type="protein sequence ID" value="QKW53671.1"/>
    <property type="molecule type" value="Genomic_DNA"/>
</dbReference>
<dbReference type="InterPro" id="IPR017441">
    <property type="entry name" value="Protein_kinase_ATP_BS"/>
</dbReference>
<protein>
    <recommendedName>
        <fullName evidence="1">non-specific serine/threonine protein kinase</fullName>
        <ecNumber evidence="1">2.7.11.1</ecNumber>
    </recommendedName>
</protein>
<keyword evidence="6 7" id="KW-0067">ATP-binding</keyword>
<proteinExistence type="predicted"/>
<dbReference type="AlphaFoldDB" id="A0A7H8NGU0"/>
<reference evidence="10 11" key="1">
    <citation type="submission" date="2020-06" db="EMBL/GenBank/DDBJ databases">
        <title>Genome mining for natural products.</title>
        <authorList>
            <person name="Zhang B."/>
            <person name="Shi J."/>
            <person name="Ge H."/>
        </authorList>
    </citation>
    <scope>NUCLEOTIDE SEQUENCE [LARGE SCALE GENOMIC DNA]</scope>
    <source>
        <strain evidence="10 11">NA00687</strain>
    </source>
</reference>
<dbReference type="SUPFAM" id="SSF50923">
    <property type="entry name" value="Hemopexin-like domain"/>
    <property type="match status" value="1"/>
</dbReference>
<feature type="domain" description="Protein kinase" evidence="9">
    <location>
        <begin position="14"/>
        <end position="270"/>
    </location>
</feature>
<evidence type="ECO:0000256" key="3">
    <source>
        <dbReference type="ARBA" id="ARBA00022679"/>
    </source>
</evidence>
<dbReference type="Gene3D" id="2.110.10.10">
    <property type="entry name" value="Hemopexin-like domain"/>
    <property type="match status" value="1"/>
</dbReference>
<evidence type="ECO:0000256" key="2">
    <source>
        <dbReference type="ARBA" id="ARBA00022527"/>
    </source>
</evidence>
<dbReference type="PANTHER" id="PTHR43289">
    <property type="entry name" value="MITOGEN-ACTIVATED PROTEIN KINASE KINASE KINASE 20-RELATED"/>
    <property type="match status" value="1"/>
</dbReference>
<dbReference type="InterPro" id="IPR011009">
    <property type="entry name" value="Kinase-like_dom_sf"/>
</dbReference>
<keyword evidence="5 10" id="KW-0418">Kinase</keyword>
<dbReference type="Pfam" id="PF00069">
    <property type="entry name" value="Pkinase"/>
    <property type="match status" value="1"/>
</dbReference>
<evidence type="ECO:0000256" key="1">
    <source>
        <dbReference type="ARBA" id="ARBA00012513"/>
    </source>
</evidence>
<dbReference type="Gene3D" id="1.10.510.10">
    <property type="entry name" value="Transferase(Phosphotransferase) domain 1"/>
    <property type="match status" value="1"/>
</dbReference>
<feature type="compositionally biased region" description="Low complexity" evidence="8">
    <location>
        <begin position="328"/>
        <end position="350"/>
    </location>
</feature>
<dbReference type="SMART" id="SM00220">
    <property type="entry name" value="S_TKc"/>
    <property type="match status" value="1"/>
</dbReference>
<evidence type="ECO:0000256" key="5">
    <source>
        <dbReference type="ARBA" id="ARBA00022777"/>
    </source>
</evidence>
<sequence length="602" mass="63998">MTGNGEQRAIADRYAIVARIGSGGMGTVWRATDQLLGRTVAIKEIPLHTTGAELSNRMRRAMREARAVARISHPHVVDVYDLVQHDGRLWIVMELVKGPSLAEYLAINGPLTPAQTAAVGLQLVAALDAVHAVGALHRDVKPANVLLRPDGNVVLCDFGIAVLTDSDTDSLTGPGEVVGSLPFLAPERLIDQPVGPPSDLFSLGCTLCALVSGRSPFERSEAAAILHAVAHGQPEIPRSVGPLRPLIEALLRKDPAARPLTPTILAHLRAVAGNAPQRPATVRDAVFPSLQPAPARRRLPRWAIPVIGALVAGAVVAAVLVSRSPDGSTAAAGATTPSGGAARSAAPPAANGRLTPVDAVMPVPGELGHAAPGTYWLFSANQYTRVDVAASGAPFRKRHTTSATSLSGWSNTFQRAPGFTERIDATLRVPGQRDQYWVFSGDQYMRIRVGASHPHADTLLAGPRPLDDWAEAFAGRPGFLDGIDAIMPTPDVPNEVWVFAGSEYARVRLHDGTEPGGVVAQGPSKLSAWSDTFDDFPDFKREIRAVLPVPNEPNQFWAFSARRAMRIVVADGDYADAVLEPPRPLQHWDDIGDGGDSGARQE</sequence>
<evidence type="ECO:0000256" key="7">
    <source>
        <dbReference type="PROSITE-ProRule" id="PRU10141"/>
    </source>
</evidence>
<keyword evidence="11" id="KW-1185">Reference proteome</keyword>
<dbReference type="EC" id="2.7.11.1" evidence="1"/>
<gene>
    <name evidence="10" type="ORF">HUT08_33635</name>
</gene>
<dbReference type="InterPro" id="IPR000719">
    <property type="entry name" value="Prot_kinase_dom"/>
</dbReference>
<evidence type="ECO:0000313" key="10">
    <source>
        <dbReference type="EMBL" id="QKW53671.1"/>
    </source>
</evidence>
<keyword evidence="2" id="KW-0723">Serine/threonine-protein kinase</keyword>
<dbReference type="PROSITE" id="PS50011">
    <property type="entry name" value="PROTEIN_KINASE_DOM"/>
    <property type="match status" value="1"/>
</dbReference>
<dbReference type="GO" id="GO:0005524">
    <property type="term" value="F:ATP binding"/>
    <property type="evidence" value="ECO:0007669"/>
    <property type="project" value="UniProtKB-UniRule"/>
</dbReference>
<dbReference type="SUPFAM" id="SSF56112">
    <property type="entry name" value="Protein kinase-like (PK-like)"/>
    <property type="match status" value="1"/>
</dbReference>
<dbReference type="InterPro" id="IPR036375">
    <property type="entry name" value="Hemopexin-like_dom_sf"/>
</dbReference>
<name>A0A7H8NGU0_9ACTN</name>
<keyword evidence="3" id="KW-0808">Transferase</keyword>
<feature type="binding site" evidence="7">
    <location>
        <position position="43"/>
    </location>
    <ligand>
        <name>ATP</name>
        <dbReference type="ChEBI" id="CHEBI:30616"/>
    </ligand>
</feature>
<feature type="region of interest" description="Disordered" evidence="8">
    <location>
        <begin position="326"/>
        <end position="353"/>
    </location>
</feature>
<keyword evidence="4 7" id="KW-0547">Nucleotide-binding</keyword>
<dbReference type="PANTHER" id="PTHR43289:SF6">
    <property type="entry name" value="SERINE_THREONINE-PROTEIN KINASE NEKL-3"/>
    <property type="match status" value="1"/>
</dbReference>
<dbReference type="GO" id="GO:0004674">
    <property type="term" value="F:protein serine/threonine kinase activity"/>
    <property type="evidence" value="ECO:0007669"/>
    <property type="project" value="UniProtKB-KW"/>
</dbReference>
<accession>A0A7H8NGU0</accession>
<evidence type="ECO:0000256" key="4">
    <source>
        <dbReference type="ARBA" id="ARBA00022741"/>
    </source>
</evidence>
<dbReference type="Gene3D" id="3.30.200.20">
    <property type="entry name" value="Phosphorylase Kinase, domain 1"/>
    <property type="match status" value="1"/>
</dbReference>
<evidence type="ECO:0000313" key="11">
    <source>
        <dbReference type="Proteomes" id="UP000509303"/>
    </source>
</evidence>
<evidence type="ECO:0000259" key="9">
    <source>
        <dbReference type="PROSITE" id="PS50011"/>
    </source>
</evidence>
<feature type="region of interest" description="Disordered" evidence="8">
    <location>
        <begin position="583"/>
        <end position="602"/>
    </location>
</feature>
<dbReference type="PROSITE" id="PS00107">
    <property type="entry name" value="PROTEIN_KINASE_ATP"/>
    <property type="match status" value="1"/>
</dbReference>
<evidence type="ECO:0000256" key="8">
    <source>
        <dbReference type="SAM" id="MobiDB-lite"/>
    </source>
</evidence>